<keyword evidence="5" id="KW-1185">Reference proteome</keyword>
<dbReference type="PROSITE" id="PS50076">
    <property type="entry name" value="DNAJ_2"/>
    <property type="match status" value="1"/>
</dbReference>
<proteinExistence type="predicted"/>
<dbReference type="InterPro" id="IPR001623">
    <property type="entry name" value="DnaJ_domain"/>
</dbReference>
<evidence type="ECO:0000259" key="3">
    <source>
        <dbReference type="PROSITE" id="PS50076"/>
    </source>
</evidence>
<feature type="domain" description="J" evidence="3">
    <location>
        <begin position="29"/>
        <end position="93"/>
    </location>
</feature>
<dbReference type="PROSITE" id="PS00636">
    <property type="entry name" value="DNAJ_1"/>
    <property type="match status" value="1"/>
</dbReference>
<keyword evidence="1" id="KW-0143">Chaperone</keyword>
<dbReference type="OrthoDB" id="376357at2759"/>
<dbReference type="CDD" id="cd06257">
    <property type="entry name" value="DnaJ"/>
    <property type="match status" value="1"/>
</dbReference>
<organism evidence="4 5">
    <name type="scientific">Brachionus calyciflorus</name>
    <dbReference type="NCBI Taxonomy" id="104777"/>
    <lineage>
        <taxon>Eukaryota</taxon>
        <taxon>Metazoa</taxon>
        <taxon>Spiralia</taxon>
        <taxon>Gnathifera</taxon>
        <taxon>Rotifera</taxon>
        <taxon>Eurotatoria</taxon>
        <taxon>Monogononta</taxon>
        <taxon>Pseudotrocha</taxon>
        <taxon>Ploima</taxon>
        <taxon>Brachionidae</taxon>
        <taxon>Brachionus</taxon>
    </lineage>
</organism>
<dbReference type="Proteomes" id="UP000663879">
    <property type="component" value="Unassembled WGS sequence"/>
</dbReference>
<keyword evidence="2" id="KW-0472">Membrane</keyword>
<evidence type="ECO:0000256" key="1">
    <source>
        <dbReference type="ARBA" id="ARBA00023186"/>
    </source>
</evidence>
<dbReference type="EMBL" id="CAJNOC010000346">
    <property type="protein sequence ID" value="CAF0748365.1"/>
    <property type="molecule type" value="Genomic_DNA"/>
</dbReference>
<dbReference type="InterPro" id="IPR051938">
    <property type="entry name" value="Apopto_cytoskel_mod"/>
</dbReference>
<evidence type="ECO:0000313" key="5">
    <source>
        <dbReference type="Proteomes" id="UP000663879"/>
    </source>
</evidence>
<sequence>MWTRIEIISLKSTKLNTLYFRAYSRNSKDYYEVLDLKKNATKREIKQAYYRLSKKYHPDINKEQGSDEKFKTIHEAYEVLGDERKKLDYDMSSNQGFYPSASNTAEGFTPRAYKKRTGPVYSGSSHNFEEHFQAHYGHGMKKTPKAASASARGHHSYKMSEEELKNYWNTKEFSHDDYQTELRNDLFFRSLIVIVILVAGYLVIKKAKESEEKKGR</sequence>
<dbReference type="Pfam" id="PF00226">
    <property type="entry name" value="DnaJ"/>
    <property type="match status" value="1"/>
</dbReference>
<dbReference type="Gene3D" id="1.10.287.110">
    <property type="entry name" value="DnaJ domain"/>
    <property type="match status" value="1"/>
</dbReference>
<dbReference type="InterPro" id="IPR036869">
    <property type="entry name" value="J_dom_sf"/>
</dbReference>
<dbReference type="PANTHER" id="PTHR44145:SF3">
    <property type="entry name" value="DNAJ HOMOLOG SUBFAMILY A MEMBER 3, MITOCHONDRIAL"/>
    <property type="match status" value="1"/>
</dbReference>
<name>A0A813PAN3_9BILA</name>
<keyword evidence="2" id="KW-0812">Transmembrane</keyword>
<gene>
    <name evidence="4" type="ORF">OXX778_LOCUS3779</name>
</gene>
<dbReference type="SUPFAM" id="SSF46565">
    <property type="entry name" value="Chaperone J-domain"/>
    <property type="match status" value="1"/>
</dbReference>
<accession>A0A813PAN3</accession>
<evidence type="ECO:0000256" key="2">
    <source>
        <dbReference type="SAM" id="Phobius"/>
    </source>
</evidence>
<comment type="caution">
    <text evidence="4">The sequence shown here is derived from an EMBL/GenBank/DDBJ whole genome shotgun (WGS) entry which is preliminary data.</text>
</comment>
<protein>
    <recommendedName>
        <fullName evidence="3">J domain-containing protein</fullName>
    </recommendedName>
</protein>
<feature type="transmembrane region" description="Helical" evidence="2">
    <location>
        <begin position="186"/>
        <end position="204"/>
    </location>
</feature>
<dbReference type="SMART" id="SM00271">
    <property type="entry name" value="DnaJ"/>
    <property type="match status" value="1"/>
</dbReference>
<dbReference type="PANTHER" id="PTHR44145">
    <property type="entry name" value="DNAJ HOMOLOG SUBFAMILY A MEMBER 3, MITOCHONDRIAL"/>
    <property type="match status" value="1"/>
</dbReference>
<keyword evidence="2" id="KW-1133">Transmembrane helix</keyword>
<dbReference type="InterPro" id="IPR018253">
    <property type="entry name" value="DnaJ_domain_CS"/>
</dbReference>
<dbReference type="PRINTS" id="PR00625">
    <property type="entry name" value="JDOMAIN"/>
</dbReference>
<reference evidence="4" key="1">
    <citation type="submission" date="2021-02" db="EMBL/GenBank/DDBJ databases">
        <authorList>
            <person name="Nowell W R."/>
        </authorList>
    </citation>
    <scope>NUCLEOTIDE SEQUENCE</scope>
    <source>
        <strain evidence="4">Ploen Becks lab</strain>
    </source>
</reference>
<evidence type="ECO:0000313" key="4">
    <source>
        <dbReference type="EMBL" id="CAF0748365.1"/>
    </source>
</evidence>
<dbReference type="AlphaFoldDB" id="A0A813PAN3"/>